<comment type="subcellular location">
    <subcellularLocation>
        <location evidence="4">Cytoplasm</location>
    </subcellularLocation>
    <subcellularLocation>
        <location evidence="3">Membrane</location>
    </subcellularLocation>
    <subcellularLocation>
        <location evidence="27">Mitochondrion outer membrane</location>
        <topology evidence="27">Peripheral membrane protein</topology>
        <orientation evidence="27">Cytoplasmic side</orientation>
    </subcellularLocation>
    <subcellularLocation>
        <location evidence="27">Endoplasmic reticulum membrane</location>
        <topology evidence="27">Peripheral membrane protein</topology>
        <orientation evidence="27">Cytoplasmic side</orientation>
    </subcellularLocation>
    <subcellularLocation>
        <location evidence="2">Nucleus</location>
    </subcellularLocation>
    <text evidence="27">The ERMES/MDM complex localizes to a few discrete foci (around 10 per single cell), that represent mitochondria-endoplasmic reticulum junctions. These foci are often found next to mtDNA nucleoids.</text>
</comment>
<evidence type="ECO:0000256" key="7">
    <source>
        <dbReference type="ARBA" id="ARBA00022630"/>
    </source>
</evidence>
<comment type="caution">
    <text evidence="33">The sequence shown here is derived from an EMBL/GenBank/DDBJ whole genome shotgun (WGS) entry which is preliminary data.</text>
</comment>
<evidence type="ECO:0000256" key="25">
    <source>
        <dbReference type="ARBA" id="ARBA00049447"/>
    </source>
</evidence>
<evidence type="ECO:0000256" key="27">
    <source>
        <dbReference type="HAMAP-Rule" id="MF_03104"/>
    </source>
</evidence>
<feature type="domain" description="SMP-LTD" evidence="32">
    <location>
        <begin position="735"/>
        <end position="1219"/>
    </location>
</feature>
<evidence type="ECO:0000256" key="22">
    <source>
        <dbReference type="ARBA" id="ARBA00045934"/>
    </source>
</evidence>
<evidence type="ECO:0000256" key="26">
    <source>
        <dbReference type="ARBA" id="ARBA00049513"/>
    </source>
</evidence>
<feature type="compositionally biased region" description="Polar residues" evidence="30">
    <location>
        <begin position="1032"/>
        <end position="1043"/>
    </location>
</feature>
<comment type="similarity">
    <text evidence="27">Belongs to the MDM12 family.</text>
</comment>
<keyword evidence="18" id="KW-0445">Lipid transport</keyword>
<evidence type="ECO:0000259" key="31">
    <source>
        <dbReference type="PROSITE" id="PS50103"/>
    </source>
</evidence>
<dbReference type="HAMAP" id="MF_03104">
    <property type="entry name" value="Mdm12"/>
    <property type="match status" value="1"/>
</dbReference>
<dbReference type="Pfam" id="PF26544">
    <property type="entry name" value="Mdm12"/>
    <property type="match status" value="2"/>
</dbReference>
<keyword evidence="17 29" id="KW-0520">NAD</keyword>
<comment type="cofactor">
    <cofactor evidence="1 29">
        <name>FMN</name>
        <dbReference type="ChEBI" id="CHEBI:58210"/>
    </cofactor>
</comment>
<keyword evidence="8 29" id="KW-0288">FMN</keyword>
<feature type="region of interest" description="Disordered" evidence="30">
    <location>
        <begin position="1"/>
        <end position="125"/>
    </location>
</feature>
<dbReference type="GO" id="GO:0008270">
    <property type="term" value="F:zinc ion binding"/>
    <property type="evidence" value="ECO:0007669"/>
    <property type="project" value="UniProtKB-KW"/>
</dbReference>
<proteinExistence type="inferred from homology"/>
<evidence type="ECO:0000256" key="24">
    <source>
        <dbReference type="ARBA" id="ARBA00048342"/>
    </source>
</evidence>
<dbReference type="PROSITE" id="PS50103">
    <property type="entry name" value="ZF_C3H1"/>
    <property type="match status" value="1"/>
</dbReference>
<comment type="function">
    <text evidence="27">Component of the ERMES/MDM complex, which serves as a molecular tether to connect the endoplasmic reticulum (ER) and mitochondria. Components of this complex are involved in the control of mitochondrial shape and protein biogenesis, and function in nonvesicular lipid trafficking between the ER and mitochondria. MDM12 is required for the interaction of the ER-resident membrane protein MMM1 and the outer mitochondrial membrane-resident beta-barrel protein MDM10. The MDM12-MMM1 subcomplex functions in the major beta-barrel assembly pathway that is responsible for biogenesis of all mitochondrial outer membrane beta-barrel proteins, and acts in a late step after the SAM complex. The MDM10-MDM12-MMM1 subcomplex further acts in the TOM40-specific pathway after the action of the MDM12-MMM1 complex. Essential for establishing and maintaining the structure of mitochondria and maintenance of mtDNA nucleoids.</text>
</comment>
<comment type="catalytic activity">
    <reaction evidence="25">
        <text>a 5,6-dihydrouridine in mRNA + NADP(+) = a uridine in mRNA + NADPH + H(+)</text>
        <dbReference type="Rhea" id="RHEA:69855"/>
        <dbReference type="Rhea" id="RHEA-COMP:14658"/>
        <dbReference type="Rhea" id="RHEA-COMP:17789"/>
        <dbReference type="ChEBI" id="CHEBI:15378"/>
        <dbReference type="ChEBI" id="CHEBI:57783"/>
        <dbReference type="ChEBI" id="CHEBI:58349"/>
        <dbReference type="ChEBI" id="CHEBI:65315"/>
        <dbReference type="ChEBI" id="CHEBI:74443"/>
    </reaction>
    <physiologicalReaction direction="right-to-left" evidence="25">
        <dbReference type="Rhea" id="RHEA:69857"/>
    </physiologicalReaction>
</comment>
<evidence type="ECO:0000256" key="12">
    <source>
        <dbReference type="ARBA" id="ARBA00022737"/>
    </source>
</evidence>
<dbReference type="InterPro" id="IPR018517">
    <property type="entry name" value="tRNA_hU_synthase_CS"/>
</dbReference>
<keyword evidence="6" id="KW-0963">Cytoplasm</keyword>
<dbReference type="GO" id="GO:0102265">
    <property type="term" value="F:tRNA-dihydrouridine47 synthase activity"/>
    <property type="evidence" value="ECO:0007669"/>
    <property type="project" value="UniProtKB-EC"/>
</dbReference>
<protein>
    <recommendedName>
        <fullName evidence="27">Mitochondrial distribution and morphology protein 12</fullName>
    </recommendedName>
    <alternativeName>
        <fullName evidence="27">Mitochondrial inheritance component MDM12</fullName>
    </alternativeName>
</protein>
<dbReference type="GO" id="GO:0005789">
    <property type="term" value="C:endoplasmic reticulum membrane"/>
    <property type="evidence" value="ECO:0007669"/>
    <property type="project" value="UniProtKB-SubCell"/>
</dbReference>
<comment type="catalytic activity">
    <reaction evidence="26">
        <text>5,6-dihydrouridine(47) in tRNA + NADP(+) = uridine(47) in tRNA + NADPH + H(+)</text>
        <dbReference type="Rhea" id="RHEA:53360"/>
        <dbReference type="Rhea" id="RHEA-COMP:13539"/>
        <dbReference type="Rhea" id="RHEA-COMP:13540"/>
        <dbReference type="ChEBI" id="CHEBI:15378"/>
        <dbReference type="ChEBI" id="CHEBI:57783"/>
        <dbReference type="ChEBI" id="CHEBI:58349"/>
        <dbReference type="ChEBI" id="CHEBI:65315"/>
        <dbReference type="ChEBI" id="CHEBI:74443"/>
        <dbReference type="EC" id="1.3.1.89"/>
    </reaction>
    <physiologicalReaction direction="right-to-left" evidence="26">
        <dbReference type="Rhea" id="RHEA:53362"/>
    </physiologicalReaction>
</comment>
<keyword evidence="14 28" id="KW-0862">Zinc</keyword>
<accession>A0A6V8H7F1</accession>
<keyword evidence="27" id="KW-0496">Mitochondrion</keyword>
<keyword evidence="5" id="KW-0813">Transport</keyword>
<dbReference type="SUPFAM" id="SSF51395">
    <property type="entry name" value="FMN-linked oxidoreductases"/>
    <property type="match status" value="1"/>
</dbReference>
<reference evidence="34" key="1">
    <citation type="journal article" date="2015" name="Genome Announc.">
        <title>Draft genome sequence of Talaromyces cellulolyticus strain Y-94, a source of lignocellulosic biomass-degrading enzymes.</title>
        <authorList>
            <person name="Fujii T."/>
            <person name="Koike H."/>
            <person name="Sawayama S."/>
            <person name="Yano S."/>
            <person name="Inoue H."/>
        </authorList>
    </citation>
    <scope>NUCLEOTIDE SEQUENCE [LARGE SCALE GENOMIC DNA]</scope>
    <source>
        <strain evidence="34">Y-94</strain>
    </source>
</reference>
<dbReference type="SMART" id="SM00356">
    <property type="entry name" value="ZnF_C3H1"/>
    <property type="match status" value="2"/>
</dbReference>
<keyword evidence="20 27" id="KW-0472">Membrane</keyword>
<dbReference type="InterPro" id="IPR013785">
    <property type="entry name" value="Aldolase_TIM"/>
</dbReference>
<keyword evidence="16 29" id="KW-0560">Oxidoreductase</keyword>
<feature type="region of interest" description="Disordered" evidence="30">
    <location>
        <begin position="262"/>
        <end position="287"/>
    </location>
</feature>
<feature type="compositionally biased region" description="Polar residues" evidence="30">
    <location>
        <begin position="60"/>
        <end position="69"/>
    </location>
</feature>
<evidence type="ECO:0000256" key="21">
    <source>
        <dbReference type="ARBA" id="ARBA00023242"/>
    </source>
</evidence>
<dbReference type="GO" id="GO:0032865">
    <property type="term" value="C:ERMES complex"/>
    <property type="evidence" value="ECO:0007669"/>
    <property type="project" value="UniProtKB-UniRule"/>
</dbReference>
<feature type="compositionally biased region" description="Low complexity" evidence="30">
    <location>
        <begin position="989"/>
        <end position="1004"/>
    </location>
</feature>
<keyword evidence="19" id="KW-0446">Lipid-binding</keyword>
<keyword evidence="13 28" id="KW-0863">Zinc-finger</keyword>
<dbReference type="GO" id="GO:0006397">
    <property type="term" value="P:mRNA processing"/>
    <property type="evidence" value="ECO:0007669"/>
    <property type="project" value="UniProtKB-KW"/>
</dbReference>
<evidence type="ECO:0000256" key="4">
    <source>
        <dbReference type="ARBA" id="ARBA00004496"/>
    </source>
</evidence>
<dbReference type="PANTHER" id="PTHR45846:SF1">
    <property type="entry name" value="TRNA-DIHYDROURIDINE(47) SYNTHASE [NAD(P)(+)]-LIKE"/>
    <property type="match status" value="1"/>
</dbReference>
<evidence type="ECO:0000256" key="1">
    <source>
        <dbReference type="ARBA" id="ARBA00001917"/>
    </source>
</evidence>
<keyword evidence="27" id="KW-0256">Endoplasmic reticulum</keyword>
<comment type="catalytic activity">
    <reaction evidence="24">
        <text>a 5,6-dihydrouridine in mRNA + NAD(+) = a uridine in mRNA + NADH + H(+)</text>
        <dbReference type="Rhea" id="RHEA:69851"/>
        <dbReference type="Rhea" id="RHEA-COMP:14658"/>
        <dbReference type="Rhea" id="RHEA-COMP:17789"/>
        <dbReference type="ChEBI" id="CHEBI:15378"/>
        <dbReference type="ChEBI" id="CHEBI:57540"/>
        <dbReference type="ChEBI" id="CHEBI:57945"/>
        <dbReference type="ChEBI" id="CHEBI:65315"/>
        <dbReference type="ChEBI" id="CHEBI:74443"/>
    </reaction>
    <physiologicalReaction direction="right-to-left" evidence="24">
        <dbReference type="Rhea" id="RHEA:69853"/>
    </physiologicalReaction>
</comment>
<evidence type="ECO:0000256" key="30">
    <source>
        <dbReference type="SAM" id="MobiDB-lite"/>
    </source>
</evidence>
<keyword evidence="21" id="KW-0539">Nucleus</keyword>
<organism evidence="33 34">
    <name type="scientific">Talaromyces pinophilus</name>
    <name type="common">Penicillium pinophilum</name>
    <dbReference type="NCBI Taxonomy" id="128442"/>
    <lineage>
        <taxon>Eukaryota</taxon>
        <taxon>Fungi</taxon>
        <taxon>Dikarya</taxon>
        <taxon>Ascomycota</taxon>
        <taxon>Pezizomycotina</taxon>
        <taxon>Eurotiomycetes</taxon>
        <taxon>Eurotiomycetidae</taxon>
        <taxon>Eurotiales</taxon>
        <taxon>Trichocomaceae</taxon>
        <taxon>Talaromyces</taxon>
        <taxon>Talaromyces sect. Talaromyces</taxon>
    </lineage>
</organism>
<dbReference type="GO" id="GO:0045040">
    <property type="term" value="P:protein insertion into mitochondrial outer membrane"/>
    <property type="evidence" value="ECO:0007669"/>
    <property type="project" value="UniProtKB-UniRule"/>
</dbReference>
<keyword evidence="12" id="KW-0677">Repeat</keyword>
<feature type="domain" description="C3H1-type" evidence="31">
    <location>
        <begin position="111"/>
        <end position="144"/>
    </location>
</feature>
<evidence type="ECO:0000256" key="8">
    <source>
        <dbReference type="ARBA" id="ARBA00022643"/>
    </source>
</evidence>
<dbReference type="EMBL" id="DF933813">
    <property type="protein sequence ID" value="GAM35451.1"/>
    <property type="molecule type" value="Genomic_DNA"/>
</dbReference>
<evidence type="ECO:0000256" key="28">
    <source>
        <dbReference type="PROSITE-ProRule" id="PRU00723"/>
    </source>
</evidence>
<dbReference type="GO" id="GO:0006869">
    <property type="term" value="P:lipid transport"/>
    <property type="evidence" value="ECO:0007669"/>
    <property type="project" value="UniProtKB-KW"/>
</dbReference>
<dbReference type="Gene3D" id="4.10.1000.10">
    <property type="entry name" value="Zinc finger, CCCH-type"/>
    <property type="match status" value="1"/>
</dbReference>
<feature type="compositionally biased region" description="Basic and acidic residues" evidence="30">
    <location>
        <begin position="850"/>
        <end position="859"/>
    </location>
</feature>
<dbReference type="Pfam" id="PF25585">
    <property type="entry name" value="zf-CCCH_DUS3L"/>
    <property type="match status" value="2"/>
</dbReference>
<dbReference type="PANTHER" id="PTHR45846">
    <property type="entry name" value="TRNA-DIHYDROURIDINE(47) SYNTHASE [NAD(P)(+)]-LIKE"/>
    <property type="match status" value="1"/>
</dbReference>
<evidence type="ECO:0000256" key="10">
    <source>
        <dbReference type="ARBA" id="ARBA00022694"/>
    </source>
</evidence>
<dbReference type="GO" id="GO:0003723">
    <property type="term" value="F:RNA binding"/>
    <property type="evidence" value="ECO:0007669"/>
    <property type="project" value="TreeGrafter"/>
</dbReference>
<dbReference type="GO" id="GO:0050660">
    <property type="term" value="F:flavin adenine dinucleotide binding"/>
    <property type="evidence" value="ECO:0007669"/>
    <property type="project" value="UniProtKB-UniRule"/>
</dbReference>
<evidence type="ECO:0000313" key="34">
    <source>
        <dbReference type="Proteomes" id="UP000053095"/>
    </source>
</evidence>
<feature type="region of interest" description="Disordered" evidence="30">
    <location>
        <begin position="806"/>
        <end position="859"/>
    </location>
</feature>
<comment type="similarity">
    <text evidence="29">Belongs to the dus family. Dus3 subfamily.</text>
</comment>
<feature type="compositionally biased region" description="Basic and acidic residues" evidence="30">
    <location>
        <begin position="816"/>
        <end position="829"/>
    </location>
</feature>
<evidence type="ECO:0000256" key="9">
    <source>
        <dbReference type="ARBA" id="ARBA00022664"/>
    </source>
</evidence>
<feature type="region of interest" description="Disordered" evidence="30">
    <location>
        <begin position="1130"/>
        <end position="1162"/>
    </location>
</feature>
<dbReference type="InterPro" id="IPR035587">
    <property type="entry name" value="DUS-like_FMN-bd"/>
</dbReference>
<keyword evidence="27" id="KW-1000">Mitochondrion outer membrane</keyword>
<evidence type="ECO:0000256" key="19">
    <source>
        <dbReference type="ARBA" id="ARBA00023121"/>
    </source>
</evidence>
<feature type="region of interest" description="Disordered" evidence="30">
    <location>
        <begin position="943"/>
        <end position="1053"/>
    </location>
</feature>
<feature type="zinc finger region" description="C3H1-type" evidence="28">
    <location>
        <begin position="111"/>
        <end position="144"/>
    </location>
</feature>
<name>A0A6V8H7F1_TALPI</name>
<feature type="compositionally biased region" description="Polar residues" evidence="30">
    <location>
        <begin position="966"/>
        <end position="988"/>
    </location>
</feature>
<comment type="subunit">
    <text evidence="27">Component of the ER-mitochondria encounter structure (ERMES) or MDM complex, composed of MMM1, MDM10, MDM12 and MDM34. A MMM1 homodimer associates with one molecule of MDM12 on each side in a pairwise head-to-tail manner, and the SMP-LTD domains of MMM1 and MDM12 generate a continuous hydrophobic tunnel for phospholipid trafficking.</text>
</comment>
<keyword evidence="11 28" id="KW-0479">Metal-binding</keyword>
<dbReference type="InterPro" id="IPR027532">
    <property type="entry name" value="Mdm12"/>
</dbReference>
<keyword evidence="34" id="KW-1185">Reference proteome</keyword>
<evidence type="ECO:0000313" key="33">
    <source>
        <dbReference type="EMBL" id="GAM35451.1"/>
    </source>
</evidence>
<evidence type="ECO:0000256" key="11">
    <source>
        <dbReference type="ARBA" id="ARBA00022723"/>
    </source>
</evidence>
<evidence type="ECO:0000256" key="16">
    <source>
        <dbReference type="ARBA" id="ARBA00023002"/>
    </source>
</evidence>
<evidence type="ECO:0000256" key="23">
    <source>
        <dbReference type="ARBA" id="ARBA00048266"/>
    </source>
</evidence>
<dbReference type="FunFam" id="3.20.20.70:FF:000145">
    <property type="entry name" value="tRNA-dihydrouridine(47) synthase [NAD(P)(+)]"/>
    <property type="match status" value="1"/>
</dbReference>
<evidence type="ECO:0000256" key="18">
    <source>
        <dbReference type="ARBA" id="ARBA00023055"/>
    </source>
</evidence>
<evidence type="ECO:0000256" key="6">
    <source>
        <dbReference type="ARBA" id="ARBA00022490"/>
    </source>
</evidence>
<gene>
    <name evidence="27" type="primary">MDM12</name>
    <name evidence="33" type="ORF">TCE0_017r03798</name>
</gene>
<dbReference type="GO" id="GO:0005634">
    <property type="term" value="C:nucleus"/>
    <property type="evidence" value="ECO:0007669"/>
    <property type="project" value="UniProtKB-SubCell"/>
</dbReference>
<evidence type="ECO:0000256" key="15">
    <source>
        <dbReference type="ARBA" id="ARBA00022857"/>
    </source>
</evidence>
<keyword evidence="10 29" id="KW-0819">tRNA processing</keyword>
<keyword evidence="9" id="KW-0507">mRNA processing</keyword>
<evidence type="ECO:0000256" key="5">
    <source>
        <dbReference type="ARBA" id="ARBA00022448"/>
    </source>
</evidence>
<dbReference type="PROSITE" id="PS51847">
    <property type="entry name" value="SMP"/>
    <property type="match status" value="1"/>
</dbReference>
<comment type="catalytic activity">
    <reaction evidence="23">
        <text>5,6-dihydrouridine(47) in tRNA + NAD(+) = uridine(47) in tRNA + NADH + H(+)</text>
        <dbReference type="Rhea" id="RHEA:53364"/>
        <dbReference type="Rhea" id="RHEA-COMP:13539"/>
        <dbReference type="Rhea" id="RHEA-COMP:13540"/>
        <dbReference type="ChEBI" id="CHEBI:15378"/>
        <dbReference type="ChEBI" id="CHEBI:57540"/>
        <dbReference type="ChEBI" id="CHEBI:57945"/>
        <dbReference type="ChEBI" id="CHEBI:65315"/>
        <dbReference type="ChEBI" id="CHEBI:74443"/>
        <dbReference type="EC" id="1.3.1.89"/>
    </reaction>
    <physiologicalReaction direction="right-to-left" evidence="23">
        <dbReference type="Rhea" id="RHEA:53366"/>
    </physiologicalReaction>
</comment>
<dbReference type="InterPro" id="IPR000571">
    <property type="entry name" value="Znf_CCCH"/>
</dbReference>
<sequence length="1219" mass="135979">MADPNPAVHTLSQEPADEPPAKKQKLSDVTPTEEASKEGRRAELRKRGIAPVKPEFLMTFNGNQTATKASNEDDDMAEGAAHVEKEQDQDNKKRKQKNRGQNVGRKFGRSKDERGLCASRSTQPEFSPGQCQYGDKCKFEHDLRVYLSKHKREDLHTFNDVCPIWEVRGTCSSGWKCRFVHSHMTERDTPDGKRELVLVEDEERKKQWMAKPFSKDDGMANVVPIEHKDALRRRKYPMPKAEAYIAWFDQTTKELDKFVHGKRTETEGAESEAQQEKEDNRAQYTEPPFLPSEKRRIYFGAETPALAPLTTQGNTPFRRLCMDLGAQFTYSEMAMGMPLVQGQKPEWALLKAHESELAPPSISSKANIVQGYDNSRDSKFGAQIAANKPHVALKTVEILAALTPHLRVIDLNCGCPIDMVFKEGSGSALLDSPAKLEKILRGMNAVSGEIPITVKIRMGTKDNQPTALKLAERLVLGGTDSQTMGIGPPGIAAITLHGRSRQQRYTRSADWGYISECAALVKRLRSESDALSDTVREPEERLQPNGGKIYFLGNGDCYSHEDYNDHIQNANVDTVMIGRGALIKPWLYEEIQTGQYLDKSASERLALVEKFARYGMDCWGSDEHGLGMTRRFLLEWLSFAYRYVPVGMLEYLPPRIQDRPPAFRGRNELETLLASDNYKDWIKITDMFLGPAHPDFKFEPKHKSNAYDAETQVPPIHTISTSQNPIDYSNSTNAMSIDLNWEAATSGPDGEQLAERIRSFIHDKFQQVPLPRFIRSVNVHSFEFGSIAPDLEIKDICDPFVDFYEESGSESEEEADGNHEEDAHSDTSSDRAAAASATDKRGMRYGYDNNGHDEHNTNNHDHLRTSQWVTGEIDGHHQSAQSPLRSPIGLGDHLNAQFRSATPSILPGVTSNLGYHLMMGNLSGTQTPLAAVAGGTPYGTGWPDAVMHGGSRTAVQQQGIGRGHNDNNNLDTGSPSRPSTANTNPTQLSHGRSAAGSSSNNTSNDPTVIYNDHASSTTATAHGLHEGREKQSQATIIDEQSPSSPTPHMRERRPEDFQVICRVKYAGDIKLSLTAEILLDYPMPSFVGLPLKLNITGITFDGVAVVAYIRRRAHLCFLSPEDADALLGDEEDDQQHPYPTSTSEGISNNNNNPETHPPQPRRRFGSLLQQIRVDSEIGRKENGKQALKNVGKVERFVLDQVRRIFEDEFVFPSFWTFLV</sequence>
<evidence type="ECO:0000256" key="2">
    <source>
        <dbReference type="ARBA" id="ARBA00004123"/>
    </source>
</evidence>
<evidence type="ECO:0000256" key="13">
    <source>
        <dbReference type="ARBA" id="ARBA00022771"/>
    </source>
</evidence>
<dbReference type="Gene3D" id="3.20.20.70">
    <property type="entry name" value="Aldolase class I"/>
    <property type="match status" value="1"/>
</dbReference>
<feature type="compositionally biased region" description="Basic and acidic residues" evidence="30">
    <location>
        <begin position="81"/>
        <end position="91"/>
    </location>
</feature>
<comment type="function">
    <text evidence="22">Catalyzes the synthesis of dihydrouridine, a modified base found in the D-loop of most tRNAs. Specifically modifies U47 in cytoplasmic tRNAs. Catalyzes the synthesis of dihydrouridine in some mRNAs, thereby affecting their translation.</text>
</comment>
<feature type="compositionally biased region" description="Polar residues" evidence="30">
    <location>
        <begin position="1137"/>
        <end position="1154"/>
    </location>
</feature>
<evidence type="ECO:0000256" key="14">
    <source>
        <dbReference type="ARBA" id="ARBA00022833"/>
    </source>
</evidence>
<dbReference type="Proteomes" id="UP000053095">
    <property type="component" value="Unassembled WGS sequence"/>
</dbReference>
<evidence type="ECO:0000256" key="3">
    <source>
        <dbReference type="ARBA" id="ARBA00004370"/>
    </source>
</evidence>
<evidence type="ECO:0000256" key="29">
    <source>
        <dbReference type="RuleBase" id="RU291113"/>
    </source>
</evidence>
<keyword evidence="7 29" id="KW-0285">Flavoprotein</keyword>
<dbReference type="Pfam" id="PF01207">
    <property type="entry name" value="Dus"/>
    <property type="match status" value="2"/>
</dbReference>
<dbReference type="CDD" id="cd02801">
    <property type="entry name" value="DUS_like_FMN"/>
    <property type="match status" value="1"/>
</dbReference>
<dbReference type="GO" id="GO:0008289">
    <property type="term" value="F:lipid binding"/>
    <property type="evidence" value="ECO:0007669"/>
    <property type="project" value="UniProtKB-KW"/>
</dbReference>
<dbReference type="CDD" id="cd21672">
    <property type="entry name" value="SMP_Mdm12"/>
    <property type="match status" value="1"/>
</dbReference>
<dbReference type="PROSITE" id="PS01136">
    <property type="entry name" value="UPF0034"/>
    <property type="match status" value="1"/>
</dbReference>
<keyword evidence="15 29" id="KW-0521">NADP</keyword>
<dbReference type="AlphaFoldDB" id="A0A6V8H7F1"/>
<feature type="compositionally biased region" description="Basic and acidic residues" evidence="30">
    <location>
        <begin position="34"/>
        <end position="46"/>
    </location>
</feature>
<dbReference type="InterPro" id="IPR031468">
    <property type="entry name" value="SMP_LBD"/>
</dbReference>
<feature type="compositionally biased region" description="Acidic residues" evidence="30">
    <location>
        <begin position="806"/>
        <end position="815"/>
    </location>
</feature>
<evidence type="ECO:0000259" key="32">
    <source>
        <dbReference type="PROSITE" id="PS51847"/>
    </source>
</evidence>
<evidence type="ECO:0000256" key="20">
    <source>
        <dbReference type="ARBA" id="ARBA00023136"/>
    </source>
</evidence>
<evidence type="ECO:0000256" key="17">
    <source>
        <dbReference type="ARBA" id="ARBA00023027"/>
    </source>
</evidence>